<dbReference type="SMART" id="SM00385">
    <property type="entry name" value="CYCLIN"/>
    <property type="match status" value="1"/>
</dbReference>
<sequence length="360" mass="40980">MADFTTSTHRKRWILNPNDLTRRYQTANQRAVDALQKYGATRVEVQSDGSLTYPGAGGDGENGWKGSLPEHLSIEEELLVRRFYENKIQQVCAAFRLPNKIQATAIMYFKRFYQQWSVMEHDPKNIMLTCIYLACKVEESHVSAEELGKGIQQDPQVVLKNEMIVLQGLEFELIVYTPYRSMEGFIYDLEQPFVQRMGTAGLQALQGLRTAAGFIVDKMMLTDAPLLYPPGQLALAALRIANQEEPKVDLDGYLQDLPEHKRLQHSCVELMAKLDAIQLLVKESKQPLEAEVRHIDRKLKYCRNPSLQDEAKGKRERKTKKGDRKRPPSDVAMANGVHEPLDLNVAHSAKRRQSEGDVMI</sequence>
<evidence type="ECO:0000313" key="8">
    <source>
        <dbReference type="EMBL" id="KAG0574967.1"/>
    </source>
</evidence>
<dbReference type="InterPro" id="IPR013763">
    <property type="entry name" value="Cyclin-like_dom"/>
</dbReference>
<dbReference type="GO" id="GO:0016538">
    <property type="term" value="F:cyclin-dependent protein serine/threonine kinase regulator activity"/>
    <property type="evidence" value="ECO:0007669"/>
    <property type="project" value="InterPro"/>
</dbReference>
<dbReference type="InterPro" id="IPR006671">
    <property type="entry name" value="Cyclin_N"/>
</dbReference>
<proteinExistence type="inferred from homology"/>
<evidence type="ECO:0000256" key="6">
    <source>
        <dbReference type="SAM" id="MobiDB-lite"/>
    </source>
</evidence>
<dbReference type="CDD" id="cd20586">
    <property type="entry name" value="CYCLIN_AcCycH_rpt2"/>
    <property type="match status" value="1"/>
</dbReference>
<keyword evidence="9" id="KW-1185">Reference proteome</keyword>
<keyword evidence="1" id="KW-0132">Cell division</keyword>
<dbReference type="InterPro" id="IPR043198">
    <property type="entry name" value="Cyclin/Ssn8"/>
</dbReference>
<feature type="region of interest" description="Disordered" evidence="6">
    <location>
        <begin position="303"/>
        <end position="360"/>
    </location>
</feature>
<keyword evidence="2 5" id="KW-0195">Cyclin</keyword>
<comment type="similarity">
    <text evidence="5">Belongs to the cyclin family.</text>
</comment>
<reference evidence="8" key="1">
    <citation type="submission" date="2020-06" db="EMBL/GenBank/DDBJ databases">
        <title>WGS assembly of Ceratodon purpureus strain R40.</title>
        <authorList>
            <person name="Carey S.B."/>
            <person name="Jenkins J."/>
            <person name="Shu S."/>
            <person name="Lovell J.T."/>
            <person name="Sreedasyam A."/>
            <person name="Maumus F."/>
            <person name="Tiley G.P."/>
            <person name="Fernandez-Pozo N."/>
            <person name="Barry K."/>
            <person name="Chen C."/>
            <person name="Wang M."/>
            <person name="Lipzen A."/>
            <person name="Daum C."/>
            <person name="Saski C.A."/>
            <person name="Payton A.C."/>
            <person name="Mcbreen J.C."/>
            <person name="Conrad R.E."/>
            <person name="Kollar L.M."/>
            <person name="Olsson S."/>
            <person name="Huttunen S."/>
            <person name="Landis J.B."/>
            <person name="Wickett N.J."/>
            <person name="Johnson M.G."/>
            <person name="Rensing S.A."/>
            <person name="Grimwood J."/>
            <person name="Schmutz J."/>
            <person name="Mcdaniel S.F."/>
        </authorList>
    </citation>
    <scope>NUCLEOTIDE SEQUENCE</scope>
    <source>
        <strain evidence="8">R40</strain>
    </source>
</reference>
<organism evidence="8 9">
    <name type="scientific">Ceratodon purpureus</name>
    <name type="common">Fire moss</name>
    <name type="synonym">Dicranum purpureum</name>
    <dbReference type="NCBI Taxonomy" id="3225"/>
    <lineage>
        <taxon>Eukaryota</taxon>
        <taxon>Viridiplantae</taxon>
        <taxon>Streptophyta</taxon>
        <taxon>Embryophyta</taxon>
        <taxon>Bryophyta</taxon>
        <taxon>Bryophytina</taxon>
        <taxon>Bryopsida</taxon>
        <taxon>Dicranidae</taxon>
        <taxon>Pseudoditrichales</taxon>
        <taxon>Ditrichaceae</taxon>
        <taxon>Ceratodon</taxon>
    </lineage>
</organism>
<dbReference type="PANTHER" id="PTHR10026">
    <property type="entry name" value="CYCLIN"/>
    <property type="match status" value="1"/>
</dbReference>
<keyword evidence="3" id="KW-0131">Cell cycle</keyword>
<dbReference type="Pfam" id="PF00134">
    <property type="entry name" value="Cyclin_N"/>
    <property type="match status" value="1"/>
</dbReference>
<evidence type="ECO:0000313" key="9">
    <source>
        <dbReference type="Proteomes" id="UP000822688"/>
    </source>
</evidence>
<dbReference type="InterPro" id="IPR031658">
    <property type="entry name" value="Cyclin_C_2"/>
</dbReference>
<dbReference type="GO" id="GO:0051301">
    <property type="term" value="P:cell division"/>
    <property type="evidence" value="ECO:0007669"/>
    <property type="project" value="UniProtKB-KW"/>
</dbReference>
<evidence type="ECO:0000256" key="3">
    <source>
        <dbReference type="ARBA" id="ARBA00023306"/>
    </source>
</evidence>
<protein>
    <recommendedName>
        <fullName evidence="4">Cyclin-H1-1</fullName>
    </recommendedName>
</protein>
<dbReference type="EMBL" id="CM026426">
    <property type="protein sequence ID" value="KAG0574967.1"/>
    <property type="molecule type" value="Genomic_DNA"/>
</dbReference>
<dbReference type="Gene3D" id="1.10.472.10">
    <property type="entry name" value="Cyclin-like"/>
    <property type="match status" value="2"/>
</dbReference>
<dbReference type="InterPro" id="IPR036915">
    <property type="entry name" value="Cyclin-like_sf"/>
</dbReference>
<dbReference type="SUPFAM" id="SSF47954">
    <property type="entry name" value="Cyclin-like"/>
    <property type="match status" value="2"/>
</dbReference>
<dbReference type="GO" id="GO:0006357">
    <property type="term" value="P:regulation of transcription by RNA polymerase II"/>
    <property type="evidence" value="ECO:0007669"/>
    <property type="project" value="InterPro"/>
</dbReference>
<dbReference type="Proteomes" id="UP000822688">
    <property type="component" value="Chromosome V"/>
</dbReference>
<feature type="domain" description="Cyclin-like" evidence="7">
    <location>
        <begin position="86"/>
        <end position="167"/>
    </location>
</feature>
<accession>A0A8T0HW06</accession>
<evidence type="ECO:0000256" key="5">
    <source>
        <dbReference type="RuleBase" id="RU000383"/>
    </source>
</evidence>
<dbReference type="FunFam" id="1.10.472.10:FF:000029">
    <property type="entry name" value="Cyclin h"/>
    <property type="match status" value="1"/>
</dbReference>
<feature type="compositionally biased region" description="Basic residues" evidence="6">
    <location>
        <begin position="314"/>
        <end position="324"/>
    </location>
</feature>
<dbReference type="GO" id="GO:0005634">
    <property type="term" value="C:nucleus"/>
    <property type="evidence" value="ECO:0007669"/>
    <property type="project" value="UniProtKB-ARBA"/>
</dbReference>
<evidence type="ECO:0000256" key="4">
    <source>
        <dbReference type="ARBA" id="ARBA00070296"/>
    </source>
</evidence>
<dbReference type="AlphaFoldDB" id="A0A8T0HW06"/>
<dbReference type="Pfam" id="PF16899">
    <property type="entry name" value="Cyclin_C_2"/>
    <property type="match status" value="1"/>
</dbReference>
<evidence type="ECO:0000256" key="1">
    <source>
        <dbReference type="ARBA" id="ARBA00022618"/>
    </source>
</evidence>
<comment type="caution">
    <text evidence="8">The sequence shown here is derived from an EMBL/GenBank/DDBJ whole genome shotgun (WGS) entry which is preliminary data.</text>
</comment>
<dbReference type="CDD" id="cd20585">
    <property type="entry name" value="CYCLIN_AcCycH_rpt1"/>
    <property type="match status" value="1"/>
</dbReference>
<evidence type="ECO:0000259" key="7">
    <source>
        <dbReference type="SMART" id="SM00385"/>
    </source>
</evidence>
<name>A0A8T0HW06_CERPU</name>
<gene>
    <name evidence="8" type="ORF">KC19_VG306500</name>
</gene>
<dbReference type="FunFam" id="1.10.472.10:FF:000063">
    <property type="entry name" value="cyclin-H1-1"/>
    <property type="match status" value="1"/>
</dbReference>
<evidence type="ECO:0000256" key="2">
    <source>
        <dbReference type="ARBA" id="ARBA00023127"/>
    </source>
</evidence>